<dbReference type="OrthoDB" id="762068at2"/>
<dbReference type="InterPro" id="IPR010432">
    <property type="entry name" value="RDD"/>
</dbReference>
<evidence type="ECO:0000313" key="8">
    <source>
        <dbReference type="Proteomes" id="UP000265926"/>
    </source>
</evidence>
<dbReference type="Proteomes" id="UP000265926">
    <property type="component" value="Unassembled WGS sequence"/>
</dbReference>
<evidence type="ECO:0000259" key="6">
    <source>
        <dbReference type="Pfam" id="PF06271"/>
    </source>
</evidence>
<comment type="subcellular location">
    <subcellularLocation>
        <location evidence="1">Membrane</location>
        <topology evidence="1">Multi-pass membrane protein</topology>
    </subcellularLocation>
</comment>
<keyword evidence="2 5" id="KW-0812">Transmembrane</keyword>
<keyword evidence="4 5" id="KW-0472">Membrane</keyword>
<evidence type="ECO:0000256" key="2">
    <source>
        <dbReference type="ARBA" id="ARBA00022692"/>
    </source>
</evidence>
<gene>
    <name evidence="7" type="ORF">D1614_18120</name>
</gene>
<dbReference type="AlphaFoldDB" id="A0A399STB4"/>
<protein>
    <recommendedName>
        <fullName evidence="6">RDD domain-containing protein</fullName>
    </recommendedName>
</protein>
<organism evidence="7 8">
    <name type="scientific">Maribellus luteus</name>
    <dbReference type="NCBI Taxonomy" id="2305463"/>
    <lineage>
        <taxon>Bacteria</taxon>
        <taxon>Pseudomonadati</taxon>
        <taxon>Bacteroidota</taxon>
        <taxon>Bacteroidia</taxon>
        <taxon>Marinilabiliales</taxon>
        <taxon>Prolixibacteraceae</taxon>
        <taxon>Maribellus</taxon>
    </lineage>
</organism>
<evidence type="ECO:0000256" key="5">
    <source>
        <dbReference type="SAM" id="Phobius"/>
    </source>
</evidence>
<keyword evidence="3 5" id="KW-1133">Transmembrane helix</keyword>
<proteinExistence type="predicted"/>
<reference evidence="7 8" key="1">
    <citation type="submission" date="2018-08" db="EMBL/GenBank/DDBJ databases">
        <title>Pallidiluteibacterium maritimus gen. nov., sp. nov., isolated from coastal sediment.</title>
        <authorList>
            <person name="Zhou L.Y."/>
        </authorList>
    </citation>
    <scope>NUCLEOTIDE SEQUENCE [LARGE SCALE GENOMIC DNA]</scope>
    <source>
        <strain evidence="7 8">XSD2</strain>
    </source>
</reference>
<evidence type="ECO:0000313" key="7">
    <source>
        <dbReference type="EMBL" id="RIJ46588.1"/>
    </source>
</evidence>
<dbReference type="GO" id="GO:0016020">
    <property type="term" value="C:membrane"/>
    <property type="evidence" value="ECO:0007669"/>
    <property type="project" value="UniProtKB-SubCell"/>
</dbReference>
<feature type="domain" description="RDD" evidence="6">
    <location>
        <begin position="14"/>
        <end position="112"/>
    </location>
</feature>
<name>A0A399STB4_9BACT</name>
<evidence type="ECO:0000256" key="4">
    <source>
        <dbReference type="ARBA" id="ARBA00023136"/>
    </source>
</evidence>
<sequence length="125" mass="15105">MEKTENLIVNKTIRFVDFIIDTLVYLIVMVLLVFVLRDYVDQYYIRYISVVVYFLYYFLFEYLVGQTPGKMITKARVVCNNPEFRVLKLFIRTVSRFIPIDIISYLFFVRGFHDWTSKTSLIRKQ</sequence>
<evidence type="ECO:0000256" key="1">
    <source>
        <dbReference type="ARBA" id="ARBA00004141"/>
    </source>
</evidence>
<keyword evidence="8" id="KW-1185">Reference proteome</keyword>
<feature type="transmembrane region" description="Helical" evidence="5">
    <location>
        <begin position="12"/>
        <end position="37"/>
    </location>
</feature>
<evidence type="ECO:0000256" key="3">
    <source>
        <dbReference type="ARBA" id="ARBA00022989"/>
    </source>
</evidence>
<comment type="caution">
    <text evidence="7">The sequence shown here is derived from an EMBL/GenBank/DDBJ whole genome shotgun (WGS) entry which is preliminary data.</text>
</comment>
<accession>A0A399STB4</accession>
<dbReference type="EMBL" id="QWGR01000013">
    <property type="protein sequence ID" value="RIJ46588.1"/>
    <property type="molecule type" value="Genomic_DNA"/>
</dbReference>
<feature type="transmembrane region" description="Helical" evidence="5">
    <location>
        <begin position="43"/>
        <end position="64"/>
    </location>
</feature>
<dbReference type="Pfam" id="PF06271">
    <property type="entry name" value="RDD"/>
    <property type="match status" value="1"/>
</dbReference>